<evidence type="ECO:0000256" key="3">
    <source>
        <dbReference type="ARBA" id="ARBA00004906"/>
    </source>
</evidence>
<dbReference type="PROSITE" id="PS50089">
    <property type="entry name" value="ZF_RING_2"/>
    <property type="match status" value="1"/>
</dbReference>
<dbReference type="InterPro" id="IPR013083">
    <property type="entry name" value="Znf_RING/FYVE/PHD"/>
</dbReference>
<comment type="caution">
    <text evidence="18">The sequence shown here is derived from an EMBL/GenBank/DDBJ whole genome shotgun (WGS) entry which is preliminary data.</text>
</comment>
<evidence type="ECO:0000256" key="4">
    <source>
        <dbReference type="ARBA" id="ARBA00012251"/>
    </source>
</evidence>
<dbReference type="EMBL" id="MPUH01001373">
    <property type="protein sequence ID" value="OMJ68165.1"/>
    <property type="molecule type" value="Genomic_DNA"/>
</dbReference>
<dbReference type="SMART" id="SM00647">
    <property type="entry name" value="IBR"/>
    <property type="match status" value="2"/>
</dbReference>
<dbReference type="InterPro" id="IPR018957">
    <property type="entry name" value="Znf_C3HC4_RING-type"/>
</dbReference>
<dbReference type="InterPro" id="IPR017907">
    <property type="entry name" value="Znf_RING_CS"/>
</dbReference>
<reference evidence="18 19" key="1">
    <citation type="submission" date="2016-11" db="EMBL/GenBank/DDBJ databases">
        <title>The macronuclear genome of Stentor coeruleus: a giant cell with tiny introns.</title>
        <authorList>
            <person name="Slabodnick M."/>
            <person name="Ruby J.G."/>
            <person name="Reiff S.B."/>
            <person name="Swart E.C."/>
            <person name="Gosai S."/>
            <person name="Prabakaran S."/>
            <person name="Witkowska E."/>
            <person name="Larue G.E."/>
            <person name="Fisher S."/>
            <person name="Freeman R.M."/>
            <person name="Gunawardena J."/>
            <person name="Chu W."/>
            <person name="Stover N.A."/>
            <person name="Gregory B.D."/>
            <person name="Nowacki M."/>
            <person name="Derisi J."/>
            <person name="Roy S.W."/>
            <person name="Marshall W.F."/>
            <person name="Sood P."/>
        </authorList>
    </citation>
    <scope>NUCLEOTIDE SEQUENCE [LARGE SCALE GENOMIC DNA]</scope>
    <source>
        <strain evidence="18">WM001</strain>
    </source>
</reference>
<evidence type="ECO:0000256" key="6">
    <source>
        <dbReference type="ARBA" id="ARBA00022692"/>
    </source>
</evidence>
<evidence type="ECO:0000256" key="1">
    <source>
        <dbReference type="ARBA" id="ARBA00001798"/>
    </source>
</evidence>
<dbReference type="OrthoDB" id="286645at2759"/>
<dbReference type="GO" id="GO:0016567">
    <property type="term" value="P:protein ubiquitination"/>
    <property type="evidence" value="ECO:0007669"/>
    <property type="project" value="InterPro"/>
</dbReference>
<dbReference type="InterPro" id="IPR044066">
    <property type="entry name" value="TRIAD_supradom"/>
</dbReference>
<sequence length="363" mass="42673">MIDLHESLLEEPRDQYPKFCLICHENVPNMSKVKQCNHDFCNDCLKLYLDYKITNGEVLKILCPYSDCGTIFEDSLIRNYTSENSYFKYKYYKKIRLLEKNINLRWCSKPGCDGYSIGSLRNRKLTCNKCESIFCYFCGNDWHDKQKCSNKYDKDFEKWAVNNNVKFCPGCKHRVFREGGCTEMRCASCQYTWCWNCGVSTKEHNDYQCMMGKSFFELYWTTIMICIFSPFLLPFAVFFAMLLKNEVFHINDSHKKVWIKVLEYFGLFIVSPLLLVCIVFGYCCLLISQLMLECTRRRAYVLVVIFGILIGSVVATLVFAVAAVLCVLLPPIGCLFLLIKIVYVLKRRCKYQKKWEYYPRTVV</sequence>
<comment type="pathway">
    <text evidence="3">Protein modification; protein ubiquitination.</text>
</comment>
<dbReference type="CDD" id="cd20336">
    <property type="entry name" value="Rcat_RBR"/>
    <property type="match status" value="1"/>
</dbReference>
<evidence type="ECO:0000256" key="15">
    <source>
        <dbReference type="SAM" id="Phobius"/>
    </source>
</evidence>
<keyword evidence="12 15" id="KW-1133">Transmembrane helix</keyword>
<dbReference type="InterPro" id="IPR031127">
    <property type="entry name" value="E3_UB_ligase_RBR"/>
</dbReference>
<comment type="catalytic activity">
    <reaction evidence="1">
        <text>[E2 ubiquitin-conjugating enzyme]-S-ubiquitinyl-L-cysteine + [acceptor protein]-L-lysine = [E2 ubiquitin-conjugating enzyme]-L-cysteine + [acceptor protein]-N(6)-ubiquitinyl-L-lysine.</text>
        <dbReference type="EC" id="2.3.2.31"/>
    </reaction>
</comment>
<keyword evidence="6 15" id="KW-0812">Transmembrane</keyword>
<dbReference type="Gene3D" id="3.30.40.10">
    <property type="entry name" value="Zinc/RING finger domain, C3HC4 (zinc finger)"/>
    <property type="match status" value="1"/>
</dbReference>
<evidence type="ECO:0000256" key="13">
    <source>
        <dbReference type="ARBA" id="ARBA00023136"/>
    </source>
</evidence>
<evidence type="ECO:0000256" key="2">
    <source>
        <dbReference type="ARBA" id="ARBA00004167"/>
    </source>
</evidence>
<evidence type="ECO:0000259" key="16">
    <source>
        <dbReference type="PROSITE" id="PS50089"/>
    </source>
</evidence>
<dbReference type="InterPro" id="IPR001841">
    <property type="entry name" value="Znf_RING"/>
</dbReference>
<evidence type="ECO:0000256" key="11">
    <source>
        <dbReference type="ARBA" id="ARBA00022833"/>
    </source>
</evidence>
<dbReference type="CDD" id="cd20335">
    <property type="entry name" value="BRcat_RBR"/>
    <property type="match status" value="1"/>
</dbReference>
<keyword evidence="9 14" id="KW-0863">Zinc-finger</keyword>
<dbReference type="Proteomes" id="UP000187209">
    <property type="component" value="Unassembled WGS sequence"/>
</dbReference>
<dbReference type="PANTHER" id="PTHR11685">
    <property type="entry name" value="RBR FAMILY RING FINGER AND IBR DOMAIN-CONTAINING"/>
    <property type="match status" value="1"/>
</dbReference>
<comment type="subcellular location">
    <subcellularLocation>
        <location evidence="2">Membrane</location>
        <topology evidence="2">Single-pass membrane protein</topology>
    </subcellularLocation>
</comment>
<evidence type="ECO:0000313" key="19">
    <source>
        <dbReference type="Proteomes" id="UP000187209"/>
    </source>
</evidence>
<evidence type="ECO:0000259" key="17">
    <source>
        <dbReference type="PROSITE" id="PS51873"/>
    </source>
</evidence>
<dbReference type="Pfam" id="PF01485">
    <property type="entry name" value="IBR"/>
    <property type="match status" value="2"/>
</dbReference>
<evidence type="ECO:0000256" key="12">
    <source>
        <dbReference type="ARBA" id="ARBA00022989"/>
    </source>
</evidence>
<dbReference type="PROSITE" id="PS51873">
    <property type="entry name" value="TRIAD"/>
    <property type="match status" value="1"/>
</dbReference>
<keyword evidence="19" id="KW-1185">Reference proteome</keyword>
<feature type="domain" description="RING-type" evidence="16">
    <location>
        <begin position="20"/>
        <end position="64"/>
    </location>
</feature>
<dbReference type="Pfam" id="PF00097">
    <property type="entry name" value="zf-C3HC4"/>
    <property type="match status" value="1"/>
</dbReference>
<keyword evidence="13 15" id="KW-0472">Membrane</keyword>
<keyword evidence="10" id="KW-0833">Ubl conjugation pathway</keyword>
<dbReference type="FunFam" id="3.30.40.10:FF:000051">
    <property type="entry name" value="RBR-type E3 ubiquitin transferase"/>
    <property type="match status" value="1"/>
</dbReference>
<feature type="transmembrane region" description="Helical" evidence="15">
    <location>
        <begin position="264"/>
        <end position="287"/>
    </location>
</feature>
<dbReference type="AlphaFoldDB" id="A0A1R2AUM9"/>
<keyword evidence="7" id="KW-0479">Metal-binding</keyword>
<dbReference type="Gene3D" id="1.20.120.1750">
    <property type="match status" value="1"/>
</dbReference>
<evidence type="ECO:0000256" key="14">
    <source>
        <dbReference type="PROSITE-ProRule" id="PRU00175"/>
    </source>
</evidence>
<feature type="transmembrane region" description="Helical" evidence="15">
    <location>
        <begin position="218"/>
        <end position="244"/>
    </location>
</feature>
<evidence type="ECO:0000256" key="7">
    <source>
        <dbReference type="ARBA" id="ARBA00022723"/>
    </source>
</evidence>
<gene>
    <name evidence="18" type="ORF">SteCoe_34457</name>
</gene>
<keyword evidence="8" id="KW-0677">Repeat</keyword>
<evidence type="ECO:0000256" key="9">
    <source>
        <dbReference type="ARBA" id="ARBA00022771"/>
    </source>
</evidence>
<dbReference type="PROSITE" id="PS00518">
    <property type="entry name" value="ZF_RING_1"/>
    <property type="match status" value="1"/>
</dbReference>
<dbReference type="GO" id="GO:0008270">
    <property type="term" value="F:zinc ion binding"/>
    <property type="evidence" value="ECO:0007669"/>
    <property type="project" value="UniProtKB-KW"/>
</dbReference>
<feature type="transmembrane region" description="Helical" evidence="15">
    <location>
        <begin position="299"/>
        <end position="322"/>
    </location>
</feature>
<feature type="transmembrane region" description="Helical" evidence="15">
    <location>
        <begin position="328"/>
        <end position="345"/>
    </location>
</feature>
<evidence type="ECO:0000313" key="18">
    <source>
        <dbReference type="EMBL" id="OMJ68165.1"/>
    </source>
</evidence>
<dbReference type="GO" id="GO:0005737">
    <property type="term" value="C:cytoplasm"/>
    <property type="evidence" value="ECO:0007669"/>
    <property type="project" value="UniProtKB-ARBA"/>
</dbReference>
<evidence type="ECO:0000256" key="8">
    <source>
        <dbReference type="ARBA" id="ARBA00022737"/>
    </source>
</evidence>
<keyword evidence="11" id="KW-0862">Zinc</keyword>
<protein>
    <recommendedName>
        <fullName evidence="4">RBR-type E3 ubiquitin transferase</fullName>
        <ecNumber evidence="4">2.3.2.31</ecNumber>
    </recommendedName>
</protein>
<dbReference type="GO" id="GO:0031090">
    <property type="term" value="C:organelle membrane"/>
    <property type="evidence" value="ECO:0007669"/>
    <property type="project" value="UniProtKB-ARBA"/>
</dbReference>
<keyword evidence="5" id="KW-0808">Transferase</keyword>
<name>A0A1R2AUM9_9CILI</name>
<dbReference type="EC" id="2.3.2.31" evidence="4"/>
<organism evidence="18 19">
    <name type="scientific">Stentor coeruleus</name>
    <dbReference type="NCBI Taxonomy" id="5963"/>
    <lineage>
        <taxon>Eukaryota</taxon>
        <taxon>Sar</taxon>
        <taxon>Alveolata</taxon>
        <taxon>Ciliophora</taxon>
        <taxon>Postciliodesmatophora</taxon>
        <taxon>Heterotrichea</taxon>
        <taxon>Heterotrichida</taxon>
        <taxon>Stentoridae</taxon>
        <taxon>Stentor</taxon>
    </lineage>
</organism>
<dbReference type="GO" id="GO:0061630">
    <property type="term" value="F:ubiquitin protein ligase activity"/>
    <property type="evidence" value="ECO:0007669"/>
    <property type="project" value="UniProtKB-EC"/>
</dbReference>
<accession>A0A1R2AUM9</accession>
<dbReference type="SUPFAM" id="SSF57850">
    <property type="entry name" value="RING/U-box"/>
    <property type="match status" value="3"/>
</dbReference>
<dbReference type="InterPro" id="IPR002867">
    <property type="entry name" value="IBR_dom"/>
</dbReference>
<proteinExistence type="predicted"/>
<evidence type="ECO:0000256" key="5">
    <source>
        <dbReference type="ARBA" id="ARBA00022679"/>
    </source>
</evidence>
<evidence type="ECO:0000256" key="10">
    <source>
        <dbReference type="ARBA" id="ARBA00022786"/>
    </source>
</evidence>
<feature type="domain" description="RING-type" evidence="17">
    <location>
        <begin position="16"/>
        <end position="213"/>
    </location>
</feature>